<dbReference type="Proteomes" id="UP000885779">
    <property type="component" value="Unassembled WGS sequence"/>
</dbReference>
<feature type="repeat" description="TPR" evidence="1">
    <location>
        <begin position="516"/>
        <end position="549"/>
    </location>
</feature>
<dbReference type="AlphaFoldDB" id="A0A7V4WUZ7"/>
<feature type="repeat" description="TPR" evidence="1">
    <location>
        <begin position="345"/>
        <end position="378"/>
    </location>
</feature>
<reference evidence="2" key="1">
    <citation type="journal article" date="2020" name="mSystems">
        <title>Genome- and Community-Level Interaction Insights into Carbon Utilization and Element Cycling Functions of Hydrothermarchaeota in Hydrothermal Sediment.</title>
        <authorList>
            <person name="Zhou Z."/>
            <person name="Liu Y."/>
            <person name="Xu W."/>
            <person name="Pan J."/>
            <person name="Luo Z.H."/>
            <person name="Li M."/>
        </authorList>
    </citation>
    <scope>NUCLEOTIDE SEQUENCE [LARGE SCALE GENOMIC DNA]</scope>
    <source>
        <strain evidence="2">HyVt-577</strain>
    </source>
</reference>
<comment type="caution">
    <text evidence="2">The sequence shown here is derived from an EMBL/GenBank/DDBJ whole genome shotgun (WGS) entry which is preliminary data.</text>
</comment>
<feature type="repeat" description="TPR" evidence="1">
    <location>
        <begin position="311"/>
        <end position="344"/>
    </location>
</feature>
<dbReference type="Pfam" id="PF13432">
    <property type="entry name" value="TPR_16"/>
    <property type="match status" value="1"/>
</dbReference>
<dbReference type="InterPro" id="IPR011990">
    <property type="entry name" value="TPR-like_helical_dom_sf"/>
</dbReference>
<gene>
    <name evidence="2" type="ORF">ENK44_08295</name>
</gene>
<keyword evidence="1" id="KW-0802">TPR repeat</keyword>
<dbReference type="Gene3D" id="1.25.40.10">
    <property type="entry name" value="Tetratricopeptide repeat domain"/>
    <property type="match status" value="4"/>
</dbReference>
<feature type="repeat" description="TPR" evidence="1">
    <location>
        <begin position="37"/>
        <end position="70"/>
    </location>
</feature>
<protein>
    <submittedName>
        <fullName evidence="2">Tetratricopeptide repeat protein</fullName>
    </submittedName>
</protein>
<name>A0A7V4WUZ7_CALAY</name>
<dbReference type="Pfam" id="PF13371">
    <property type="entry name" value="TPR_9"/>
    <property type="match status" value="1"/>
</dbReference>
<proteinExistence type="predicted"/>
<sequence length="560" mass="65413">MKRILFIFLIAFIAAGCSSSRKLVKKEPRLKTVSLKARDHFLKGMFYQEQEEFEKALVEFYQALSFDSTSATIYNSIAENHIRLGHFDSALLLLEKALKLDPQNIQSLSLLADSYFRLREDEKAIATYKKMLEIDPYNEEARRILIFLLEKNHKNKELAEQYEKLITIYGERRQYYEKLVEIYLQQQDYEKGKRALDLLIQLDPGNARALYLKGVIYQHTNQADSALASFEQALKANPEFVLAAEQMAMIYRNLREWDKIVDVYTPLLQAKDSTTVRNARLTIGEAEFYLKNYDRAKELLQPLKEDPDAPWGVFDLLGRIALEEKNYDEAVANFEHILDIDNKNRFAWLFLGFTYSDMDSFARAEKVYARALELLPDDPSILAFYGISLQQQEKYQQAVKPLERALQLDPQNLNAITSLPVVYENLKMTDKSDSLYREAIKRFPENDLLLNNFAYSLSERDTLLEEALQMVKKALQLKPDNGAYLDTIGWIYYKLGRLQEAEKYILQALDKRESSPVLYEHLGDVYFKMNKPDLAKDYWIRAFNRDPFNEKLKQKLEKLP</sequence>
<dbReference type="PROSITE" id="PS50005">
    <property type="entry name" value="TPR"/>
    <property type="match status" value="8"/>
</dbReference>
<dbReference type="Pfam" id="PF14559">
    <property type="entry name" value="TPR_19"/>
    <property type="match status" value="1"/>
</dbReference>
<organism evidence="2">
    <name type="scientific">Caldithrix abyssi</name>
    <dbReference type="NCBI Taxonomy" id="187145"/>
    <lineage>
        <taxon>Bacteria</taxon>
        <taxon>Pseudomonadati</taxon>
        <taxon>Calditrichota</taxon>
        <taxon>Calditrichia</taxon>
        <taxon>Calditrichales</taxon>
        <taxon>Calditrichaceae</taxon>
        <taxon>Caldithrix</taxon>
    </lineage>
</organism>
<dbReference type="PROSITE" id="PS50293">
    <property type="entry name" value="TPR_REGION"/>
    <property type="match status" value="1"/>
</dbReference>
<feature type="repeat" description="TPR" evidence="1">
    <location>
        <begin position="379"/>
        <end position="412"/>
    </location>
</feature>
<dbReference type="PANTHER" id="PTHR12558">
    <property type="entry name" value="CELL DIVISION CYCLE 16,23,27"/>
    <property type="match status" value="1"/>
</dbReference>
<accession>A0A7V4WUZ7</accession>
<dbReference type="Pfam" id="PF13374">
    <property type="entry name" value="TPR_10"/>
    <property type="match status" value="1"/>
</dbReference>
<dbReference type="SUPFAM" id="SSF48452">
    <property type="entry name" value="TPR-like"/>
    <property type="match status" value="2"/>
</dbReference>
<dbReference type="PROSITE" id="PS51257">
    <property type="entry name" value="PROKAR_LIPOPROTEIN"/>
    <property type="match status" value="1"/>
</dbReference>
<dbReference type="EMBL" id="DRQG01000078">
    <property type="protein sequence ID" value="HGY55685.1"/>
    <property type="molecule type" value="Genomic_DNA"/>
</dbReference>
<evidence type="ECO:0000256" key="1">
    <source>
        <dbReference type="PROSITE-ProRule" id="PRU00339"/>
    </source>
</evidence>
<feature type="repeat" description="TPR" evidence="1">
    <location>
        <begin position="207"/>
        <end position="240"/>
    </location>
</feature>
<evidence type="ECO:0000313" key="2">
    <source>
        <dbReference type="EMBL" id="HGY55685.1"/>
    </source>
</evidence>
<dbReference type="SMART" id="SM00028">
    <property type="entry name" value="TPR"/>
    <property type="match status" value="12"/>
</dbReference>
<dbReference type="PANTHER" id="PTHR12558:SF13">
    <property type="entry name" value="CELL DIVISION CYCLE PROTEIN 27 HOMOLOG"/>
    <property type="match status" value="1"/>
</dbReference>
<feature type="repeat" description="TPR" evidence="1">
    <location>
        <begin position="71"/>
        <end position="104"/>
    </location>
</feature>
<dbReference type="InterPro" id="IPR019734">
    <property type="entry name" value="TPR_rpt"/>
</dbReference>
<feature type="repeat" description="TPR" evidence="1">
    <location>
        <begin position="105"/>
        <end position="138"/>
    </location>
</feature>